<dbReference type="InterPro" id="IPR002557">
    <property type="entry name" value="Chitin-bd_dom"/>
</dbReference>
<dbReference type="SUPFAM" id="SSF57625">
    <property type="entry name" value="Invertebrate chitin-binding proteins"/>
    <property type="match status" value="1"/>
</dbReference>
<keyword evidence="1 2" id="KW-1015">Disulfide bond</keyword>
<name>A0A4C1U5E6_EUMVA</name>
<keyword evidence="6" id="KW-1185">Reference proteome</keyword>
<dbReference type="PROSITE" id="PS01209">
    <property type="entry name" value="LDLRA_1"/>
    <property type="match status" value="1"/>
</dbReference>
<dbReference type="Gene3D" id="2.170.140.10">
    <property type="entry name" value="Chitin binding domain"/>
    <property type="match status" value="1"/>
</dbReference>
<feature type="disulfide bond" evidence="2">
    <location>
        <begin position="184"/>
        <end position="202"/>
    </location>
</feature>
<dbReference type="GO" id="GO:0005576">
    <property type="term" value="C:extracellular region"/>
    <property type="evidence" value="ECO:0007669"/>
    <property type="project" value="InterPro"/>
</dbReference>
<dbReference type="InterPro" id="IPR023415">
    <property type="entry name" value="LDLR_class-A_CS"/>
</dbReference>
<evidence type="ECO:0000313" key="6">
    <source>
        <dbReference type="Proteomes" id="UP000299102"/>
    </source>
</evidence>
<evidence type="ECO:0000259" key="4">
    <source>
        <dbReference type="Pfam" id="PF01607"/>
    </source>
</evidence>
<evidence type="ECO:0000256" key="3">
    <source>
        <dbReference type="SAM" id="MobiDB-lite"/>
    </source>
</evidence>
<dbReference type="PROSITE" id="PS50068">
    <property type="entry name" value="LDLRA_2"/>
    <property type="match status" value="1"/>
</dbReference>
<dbReference type="AlphaFoldDB" id="A0A4C1U5E6"/>
<gene>
    <name evidence="5" type="ORF">EVAR_12089_1</name>
</gene>
<dbReference type="OrthoDB" id="9990982at2759"/>
<dbReference type="Gene3D" id="4.10.400.10">
    <property type="entry name" value="Low-density Lipoprotein Receptor"/>
    <property type="match status" value="1"/>
</dbReference>
<dbReference type="CDD" id="cd00112">
    <property type="entry name" value="LDLa"/>
    <property type="match status" value="1"/>
</dbReference>
<dbReference type="GO" id="GO:0008061">
    <property type="term" value="F:chitin binding"/>
    <property type="evidence" value="ECO:0007669"/>
    <property type="project" value="InterPro"/>
</dbReference>
<evidence type="ECO:0000313" key="5">
    <source>
        <dbReference type="EMBL" id="GBP21488.1"/>
    </source>
</evidence>
<dbReference type="InterPro" id="IPR036508">
    <property type="entry name" value="Chitin-bd_dom_sf"/>
</dbReference>
<proteinExistence type="predicted"/>
<dbReference type="SMART" id="SM00192">
    <property type="entry name" value="LDLa"/>
    <property type="match status" value="1"/>
</dbReference>
<dbReference type="STRING" id="151549.A0A4C1U5E6"/>
<dbReference type="InterPro" id="IPR036055">
    <property type="entry name" value="LDL_receptor-like_sf"/>
</dbReference>
<feature type="disulfide bond" evidence="2">
    <location>
        <begin position="196"/>
        <end position="211"/>
    </location>
</feature>
<dbReference type="InterPro" id="IPR002172">
    <property type="entry name" value="LDrepeatLR_classA_rpt"/>
</dbReference>
<protein>
    <recommendedName>
        <fullName evidence="4">Chitin-binding type-2 domain-containing protein</fullName>
    </recommendedName>
</protein>
<dbReference type="Pfam" id="PF00057">
    <property type="entry name" value="Ldl_recept_a"/>
    <property type="match status" value="1"/>
</dbReference>
<dbReference type="EMBL" id="BGZK01000129">
    <property type="protein sequence ID" value="GBP21488.1"/>
    <property type="molecule type" value="Genomic_DNA"/>
</dbReference>
<dbReference type="Proteomes" id="UP000299102">
    <property type="component" value="Unassembled WGS sequence"/>
</dbReference>
<sequence>MTKLLRSCADSSRWRRQAAEESAKKDDAVEICKDKDAGEWFRIQGGEGDNCRDVIQCTASVTTTARAHTYNERLVEGMSDRDSVLSRLVGGARTPQTSRGMRRPGRADAGAAAGPRRRGRASDCRREIGIQAIRCPAGLFFDIEKQTCDWKDAVRNCNIQNKERKVKPLLYTDEPLCQDGSLACGDGVCVERGLFCNGEKDCADGSDENSCGNCRCL</sequence>
<dbReference type="SUPFAM" id="SSF57424">
    <property type="entry name" value="LDL receptor-like module"/>
    <property type="match status" value="1"/>
</dbReference>
<feature type="disulfide bond" evidence="2">
    <location>
        <begin position="177"/>
        <end position="189"/>
    </location>
</feature>
<feature type="domain" description="Chitin-binding type-2" evidence="4">
    <location>
        <begin position="132"/>
        <end position="157"/>
    </location>
</feature>
<accession>A0A4C1U5E6</accession>
<feature type="region of interest" description="Disordered" evidence="3">
    <location>
        <begin position="90"/>
        <end position="118"/>
    </location>
</feature>
<evidence type="ECO:0000256" key="2">
    <source>
        <dbReference type="PROSITE-ProRule" id="PRU00124"/>
    </source>
</evidence>
<comment type="caution">
    <text evidence="5">The sequence shown here is derived from an EMBL/GenBank/DDBJ whole genome shotgun (WGS) entry which is preliminary data.</text>
</comment>
<evidence type="ECO:0000256" key="1">
    <source>
        <dbReference type="ARBA" id="ARBA00023157"/>
    </source>
</evidence>
<dbReference type="Pfam" id="PF01607">
    <property type="entry name" value="CBM_14"/>
    <property type="match status" value="1"/>
</dbReference>
<reference evidence="5 6" key="1">
    <citation type="journal article" date="2019" name="Commun. Biol.">
        <title>The bagworm genome reveals a unique fibroin gene that provides high tensile strength.</title>
        <authorList>
            <person name="Kono N."/>
            <person name="Nakamura H."/>
            <person name="Ohtoshi R."/>
            <person name="Tomita M."/>
            <person name="Numata K."/>
            <person name="Arakawa K."/>
        </authorList>
    </citation>
    <scope>NUCLEOTIDE SEQUENCE [LARGE SCALE GENOMIC DNA]</scope>
</reference>
<organism evidence="5 6">
    <name type="scientific">Eumeta variegata</name>
    <name type="common">Bagworm moth</name>
    <name type="synonym">Eumeta japonica</name>
    <dbReference type="NCBI Taxonomy" id="151549"/>
    <lineage>
        <taxon>Eukaryota</taxon>
        <taxon>Metazoa</taxon>
        <taxon>Ecdysozoa</taxon>
        <taxon>Arthropoda</taxon>
        <taxon>Hexapoda</taxon>
        <taxon>Insecta</taxon>
        <taxon>Pterygota</taxon>
        <taxon>Neoptera</taxon>
        <taxon>Endopterygota</taxon>
        <taxon>Lepidoptera</taxon>
        <taxon>Glossata</taxon>
        <taxon>Ditrysia</taxon>
        <taxon>Tineoidea</taxon>
        <taxon>Psychidae</taxon>
        <taxon>Oiketicinae</taxon>
        <taxon>Eumeta</taxon>
    </lineage>
</organism>